<protein>
    <submittedName>
        <fullName evidence="3">Uncharacterized protein</fullName>
    </submittedName>
</protein>
<dbReference type="Pfam" id="PF11264">
    <property type="entry name" value="ThylakoidFormat"/>
    <property type="match status" value="1"/>
</dbReference>
<keyword evidence="1 2" id="KW-0175">Coiled coil</keyword>
<gene>
    <name evidence="3" type="ORF">TeGR_g14343</name>
</gene>
<dbReference type="PANTHER" id="PTHR34793:SF1">
    <property type="entry name" value="PROTEIN THYLAKOID FORMATION 1, CHLOROPLASTIC"/>
    <property type="match status" value="1"/>
</dbReference>
<organism evidence="3 4">
    <name type="scientific">Tetraparma gracilis</name>
    <dbReference type="NCBI Taxonomy" id="2962635"/>
    <lineage>
        <taxon>Eukaryota</taxon>
        <taxon>Sar</taxon>
        <taxon>Stramenopiles</taxon>
        <taxon>Ochrophyta</taxon>
        <taxon>Bolidophyceae</taxon>
        <taxon>Parmales</taxon>
        <taxon>Triparmaceae</taxon>
        <taxon>Tetraparma</taxon>
    </lineage>
</organism>
<dbReference type="EMBL" id="BRYB01001309">
    <property type="protein sequence ID" value="GMI22844.1"/>
    <property type="molecule type" value="Genomic_DNA"/>
</dbReference>
<sequence length="179" mass="19359">TTPPPPSYPEKELSPQITSALAESAGMQLSTLESGAASMRAWLSGKSASDVEAALKGEGSGPLADLAGKAKGDEFWLYSRFFGIGLVSAMEAVGAQPSAELMDSWVSGAMGKNSQKAVSDLDAWNGLMSKLSQMTTLMKEIEIREKKKMAQRLEEKAQMLEKRQAREELMKKEVDDKAK</sequence>
<dbReference type="PANTHER" id="PTHR34793">
    <property type="entry name" value="PROTEIN THYLAKOID FORMATION 1, CHLOROPLASTIC"/>
    <property type="match status" value="1"/>
</dbReference>
<comment type="caution">
    <text evidence="3">The sequence shown here is derived from an EMBL/GenBank/DDBJ whole genome shotgun (WGS) entry which is preliminary data.</text>
</comment>
<feature type="coiled-coil region" evidence="2">
    <location>
        <begin position="143"/>
        <end position="170"/>
    </location>
</feature>
<dbReference type="InterPro" id="IPR017499">
    <property type="entry name" value="Thf1"/>
</dbReference>
<accession>A0ABQ6MBP5</accession>
<evidence type="ECO:0000256" key="1">
    <source>
        <dbReference type="ARBA" id="ARBA00023054"/>
    </source>
</evidence>
<dbReference type="Proteomes" id="UP001165060">
    <property type="component" value="Unassembled WGS sequence"/>
</dbReference>
<proteinExistence type="predicted"/>
<feature type="non-terminal residue" evidence="3">
    <location>
        <position position="1"/>
    </location>
</feature>
<evidence type="ECO:0000313" key="4">
    <source>
        <dbReference type="Proteomes" id="UP001165060"/>
    </source>
</evidence>
<name>A0ABQ6MBP5_9STRA</name>
<reference evidence="3 4" key="1">
    <citation type="journal article" date="2023" name="Commun. Biol.">
        <title>Genome analysis of Parmales, the sister group of diatoms, reveals the evolutionary specialization of diatoms from phago-mixotrophs to photoautotrophs.</title>
        <authorList>
            <person name="Ban H."/>
            <person name="Sato S."/>
            <person name="Yoshikawa S."/>
            <person name="Yamada K."/>
            <person name="Nakamura Y."/>
            <person name="Ichinomiya M."/>
            <person name="Sato N."/>
            <person name="Blanc-Mathieu R."/>
            <person name="Endo H."/>
            <person name="Kuwata A."/>
            <person name="Ogata H."/>
        </authorList>
    </citation>
    <scope>NUCLEOTIDE SEQUENCE [LARGE SCALE GENOMIC DNA]</scope>
</reference>
<evidence type="ECO:0000256" key="2">
    <source>
        <dbReference type="SAM" id="Coils"/>
    </source>
</evidence>
<keyword evidence="4" id="KW-1185">Reference proteome</keyword>
<evidence type="ECO:0000313" key="3">
    <source>
        <dbReference type="EMBL" id="GMI22844.1"/>
    </source>
</evidence>